<proteinExistence type="inferred from homology"/>
<dbReference type="FunCoup" id="A0A6N7EZ40">
    <property type="interactions" value="255"/>
</dbReference>
<sequence>MRKILIALIKGYQWTLSPLIGNACRFYPTCSNYAIEAITAHGCIKGSYLAANRICRCQPLCKGGIDPVPEANPTPLCKQSKKQCPSNNCLTSND</sequence>
<dbReference type="PANTHER" id="PTHR33383:SF1">
    <property type="entry name" value="MEMBRANE PROTEIN INSERTION EFFICIENCY FACTOR-RELATED"/>
    <property type="match status" value="1"/>
</dbReference>
<organism evidence="2 3">
    <name type="scientific">Ostreibacterium oceani</name>
    <dbReference type="NCBI Taxonomy" id="2654998"/>
    <lineage>
        <taxon>Bacteria</taxon>
        <taxon>Pseudomonadati</taxon>
        <taxon>Pseudomonadota</taxon>
        <taxon>Gammaproteobacteria</taxon>
        <taxon>Cardiobacteriales</taxon>
        <taxon>Ostreibacteriaceae</taxon>
        <taxon>Ostreibacterium</taxon>
    </lineage>
</organism>
<evidence type="ECO:0000256" key="1">
    <source>
        <dbReference type="HAMAP-Rule" id="MF_00386"/>
    </source>
</evidence>
<dbReference type="NCBIfam" id="TIGR00278">
    <property type="entry name" value="membrane protein insertion efficiency factor YidD"/>
    <property type="match status" value="1"/>
</dbReference>
<dbReference type="EMBL" id="WHNW01000009">
    <property type="protein sequence ID" value="MPV86629.1"/>
    <property type="molecule type" value="Genomic_DNA"/>
</dbReference>
<dbReference type="GO" id="GO:0005886">
    <property type="term" value="C:plasma membrane"/>
    <property type="evidence" value="ECO:0007669"/>
    <property type="project" value="UniProtKB-SubCell"/>
</dbReference>
<dbReference type="RefSeq" id="WP_152810623.1">
    <property type="nucleotide sequence ID" value="NZ_WHNW01000009.1"/>
</dbReference>
<name>A0A6N7EZ40_9GAMM</name>
<comment type="subcellular location">
    <subcellularLocation>
        <location evidence="1">Cell membrane</location>
        <topology evidence="1">Peripheral membrane protein</topology>
        <orientation evidence="1">Cytoplasmic side</orientation>
    </subcellularLocation>
</comment>
<gene>
    <name evidence="2" type="primary">yidD</name>
    <name evidence="2" type="ORF">GCU85_07815</name>
</gene>
<protein>
    <recommendedName>
        <fullName evidence="1">Putative membrane protein insertion efficiency factor</fullName>
    </recommendedName>
</protein>
<dbReference type="InParanoid" id="A0A6N7EZ40"/>
<accession>A0A6N7EZ40</accession>
<dbReference type="Pfam" id="PF01809">
    <property type="entry name" value="YidD"/>
    <property type="match status" value="1"/>
</dbReference>
<keyword evidence="3" id="KW-1185">Reference proteome</keyword>
<dbReference type="PANTHER" id="PTHR33383">
    <property type="entry name" value="MEMBRANE PROTEIN INSERTION EFFICIENCY FACTOR-RELATED"/>
    <property type="match status" value="1"/>
</dbReference>
<reference evidence="2 3" key="1">
    <citation type="submission" date="2019-10" db="EMBL/GenBank/DDBJ databases">
        <title>Cardiobacteriales fam. a chemoheterotrophic member of the order Cardiobacteriales, and proposal of Cardiobacteriales fam. nov.</title>
        <authorList>
            <person name="Wang C."/>
        </authorList>
    </citation>
    <scope>NUCLEOTIDE SEQUENCE [LARGE SCALE GENOMIC DNA]</scope>
    <source>
        <strain evidence="2 3">ML27</strain>
    </source>
</reference>
<dbReference type="AlphaFoldDB" id="A0A6N7EZ40"/>
<comment type="similarity">
    <text evidence="1">Belongs to the UPF0161 family.</text>
</comment>
<dbReference type="InterPro" id="IPR002696">
    <property type="entry name" value="Membr_insert_effic_factor_YidD"/>
</dbReference>
<dbReference type="Proteomes" id="UP000471298">
    <property type="component" value="Unassembled WGS sequence"/>
</dbReference>
<dbReference type="HAMAP" id="MF_00386">
    <property type="entry name" value="UPF0161_YidD"/>
    <property type="match status" value="1"/>
</dbReference>
<keyword evidence="1" id="KW-1003">Cell membrane</keyword>
<evidence type="ECO:0000313" key="2">
    <source>
        <dbReference type="EMBL" id="MPV86629.1"/>
    </source>
</evidence>
<comment type="caution">
    <text evidence="2">The sequence shown here is derived from an EMBL/GenBank/DDBJ whole genome shotgun (WGS) entry which is preliminary data.</text>
</comment>
<evidence type="ECO:0000313" key="3">
    <source>
        <dbReference type="Proteomes" id="UP000471298"/>
    </source>
</evidence>
<dbReference type="SMART" id="SM01234">
    <property type="entry name" value="Haemolytic"/>
    <property type="match status" value="1"/>
</dbReference>
<keyword evidence="1" id="KW-0472">Membrane</keyword>
<comment type="function">
    <text evidence="1">Could be involved in insertion of integral membrane proteins into the membrane.</text>
</comment>